<evidence type="ECO:0000256" key="2">
    <source>
        <dbReference type="HAMAP-Rule" id="MF_00457"/>
    </source>
</evidence>
<dbReference type="HAMAP" id="MF_00457">
    <property type="entry name" value="UPF0173"/>
    <property type="match status" value="1"/>
</dbReference>
<protein>
    <recommendedName>
        <fullName evidence="2">UPF0173 metal-dependent hydrolase ACFO5I_13005</fullName>
    </recommendedName>
</protein>
<gene>
    <name evidence="4" type="ORF">ACFO5I_13005</name>
</gene>
<dbReference type="InterPro" id="IPR001279">
    <property type="entry name" value="Metallo-B-lactamas"/>
</dbReference>
<dbReference type="InterPro" id="IPR036866">
    <property type="entry name" value="RibonucZ/Hydroxyglut_hydro"/>
</dbReference>
<dbReference type="RefSeq" id="WP_204654974.1">
    <property type="nucleotide sequence ID" value="NZ_JAFBFD010000048.1"/>
</dbReference>
<evidence type="ECO:0000313" key="5">
    <source>
        <dbReference type="Proteomes" id="UP001595969"/>
    </source>
</evidence>
<dbReference type="SMART" id="SM00849">
    <property type="entry name" value="Lactamase_B"/>
    <property type="match status" value="1"/>
</dbReference>
<dbReference type="Pfam" id="PF12706">
    <property type="entry name" value="Lactamase_B_2"/>
    <property type="match status" value="1"/>
</dbReference>
<proteinExistence type="inferred from homology"/>
<dbReference type="InterPro" id="IPR050114">
    <property type="entry name" value="UPF0173_UPF0282_UlaG_hydrolase"/>
</dbReference>
<evidence type="ECO:0000256" key="1">
    <source>
        <dbReference type="ARBA" id="ARBA00022801"/>
    </source>
</evidence>
<dbReference type="PANTHER" id="PTHR43546">
    <property type="entry name" value="UPF0173 METAL-DEPENDENT HYDROLASE MJ1163-RELATED"/>
    <property type="match status" value="1"/>
</dbReference>
<comment type="caution">
    <text evidence="4">The sequence shown here is derived from an EMBL/GenBank/DDBJ whole genome shotgun (WGS) entry which is preliminary data.</text>
</comment>
<reference evidence="5" key="1">
    <citation type="journal article" date="2019" name="Int. J. Syst. Evol. Microbiol.">
        <title>The Global Catalogue of Microorganisms (GCM) 10K type strain sequencing project: providing services to taxonomists for standard genome sequencing and annotation.</title>
        <authorList>
            <consortium name="The Broad Institute Genomics Platform"/>
            <consortium name="The Broad Institute Genome Sequencing Center for Infectious Disease"/>
            <person name="Wu L."/>
            <person name="Ma J."/>
        </authorList>
    </citation>
    <scope>NUCLEOTIDE SEQUENCE [LARGE SCALE GENOMIC DNA]</scope>
    <source>
        <strain evidence="5">CGMCC 1.19032</strain>
    </source>
</reference>
<dbReference type="GO" id="GO:0016787">
    <property type="term" value="F:hydrolase activity"/>
    <property type="evidence" value="ECO:0007669"/>
    <property type="project" value="UniProtKB-KW"/>
</dbReference>
<evidence type="ECO:0000259" key="3">
    <source>
        <dbReference type="SMART" id="SM00849"/>
    </source>
</evidence>
<feature type="domain" description="Metallo-beta-lactamase" evidence="3">
    <location>
        <begin position="9"/>
        <end position="193"/>
    </location>
</feature>
<name>A0ABV9N1J3_9ENTE</name>
<accession>A0ABV9N1J3</accession>
<dbReference type="Proteomes" id="UP001595969">
    <property type="component" value="Unassembled WGS sequence"/>
</dbReference>
<dbReference type="NCBIfam" id="NF001911">
    <property type="entry name" value="PRK00685.1"/>
    <property type="match status" value="1"/>
</dbReference>
<dbReference type="EMBL" id="JBHSGS010000066">
    <property type="protein sequence ID" value="MFC4720643.1"/>
    <property type="molecule type" value="Genomic_DNA"/>
</dbReference>
<evidence type="ECO:0000313" key="4">
    <source>
        <dbReference type="EMBL" id="MFC4720643.1"/>
    </source>
</evidence>
<sequence>MKITYHGHSVLTVVLEDGSKLLFDPFIQGNPLTDLVVDDVQADYILVTHGHNDHIGDLIKIAKNTQATVVSIVEICQWAENQGVEHTHGMNLGGSFQFPFGKVTFVPALHSSSYTQGRQTIYMGEAAGIILEVAGKIIYHAGDTAEFSDMQLIGENYAIDAAFLPIGDNFTMGPSAAARAAKRLQAKIVVPIHYNTFPIVQQDPQAFVQLIPGVGQVLAVGETLELN</sequence>
<dbReference type="SUPFAM" id="SSF56281">
    <property type="entry name" value="Metallo-hydrolase/oxidoreductase"/>
    <property type="match status" value="1"/>
</dbReference>
<dbReference type="InterPro" id="IPR022877">
    <property type="entry name" value="UPF0173"/>
</dbReference>
<keyword evidence="1 2" id="KW-0378">Hydrolase</keyword>
<keyword evidence="5" id="KW-1185">Reference proteome</keyword>
<dbReference type="Gene3D" id="3.60.15.10">
    <property type="entry name" value="Ribonuclease Z/Hydroxyacylglutathione hydrolase-like"/>
    <property type="match status" value="1"/>
</dbReference>
<dbReference type="PANTHER" id="PTHR43546:SF3">
    <property type="entry name" value="UPF0173 METAL-DEPENDENT HYDROLASE MJ1163"/>
    <property type="match status" value="1"/>
</dbReference>
<organism evidence="4 5">
    <name type="scientific">Enterococcus lemanii</name>
    <dbReference type="NCBI Taxonomy" id="1159752"/>
    <lineage>
        <taxon>Bacteria</taxon>
        <taxon>Bacillati</taxon>
        <taxon>Bacillota</taxon>
        <taxon>Bacilli</taxon>
        <taxon>Lactobacillales</taxon>
        <taxon>Enterococcaceae</taxon>
        <taxon>Enterococcus</taxon>
    </lineage>
</organism>
<dbReference type="CDD" id="cd06262">
    <property type="entry name" value="metallo-hydrolase-like_MBL-fold"/>
    <property type="match status" value="1"/>
</dbReference>
<comment type="similarity">
    <text evidence="2">Belongs to the UPF0173 family.</text>
</comment>